<dbReference type="KEGG" id="clus:A9F13_07g01133"/>
<dbReference type="AlphaFoldDB" id="A0AA91T251"/>
<organism evidence="2 3">
    <name type="scientific">Clavispora lusitaniae</name>
    <name type="common">Candida lusitaniae</name>
    <dbReference type="NCBI Taxonomy" id="36911"/>
    <lineage>
        <taxon>Eukaryota</taxon>
        <taxon>Fungi</taxon>
        <taxon>Dikarya</taxon>
        <taxon>Ascomycota</taxon>
        <taxon>Saccharomycotina</taxon>
        <taxon>Pichiomycetes</taxon>
        <taxon>Metschnikowiaceae</taxon>
        <taxon>Clavispora</taxon>
    </lineage>
</organism>
<evidence type="ECO:0000256" key="1">
    <source>
        <dbReference type="SAM" id="SignalP"/>
    </source>
</evidence>
<dbReference type="Proteomes" id="UP000195602">
    <property type="component" value="Unassembled WGS sequence"/>
</dbReference>
<evidence type="ECO:0000313" key="2">
    <source>
        <dbReference type="EMBL" id="OVF08657.1"/>
    </source>
</evidence>
<feature type="chain" id="PRO_5041679917" evidence="1">
    <location>
        <begin position="21"/>
        <end position="236"/>
    </location>
</feature>
<reference evidence="2 3" key="1">
    <citation type="submission" date="2017-04" db="EMBL/GenBank/DDBJ databases">
        <title>Draft genome of the yeast Clavispora lusitaniae type strain CBS 6936.</title>
        <authorList>
            <person name="Durrens P."/>
            <person name="Klopp C."/>
            <person name="Biteau N."/>
            <person name="Fitton-Ouhabi V."/>
            <person name="Dementhon K."/>
            <person name="Accoceberry I."/>
            <person name="Sherman D.J."/>
            <person name="Noel T."/>
        </authorList>
    </citation>
    <scope>NUCLEOTIDE SEQUENCE [LARGE SCALE GENOMIC DNA]</scope>
    <source>
        <strain evidence="2 3">CBS 6936</strain>
    </source>
</reference>
<protein>
    <submittedName>
        <fullName evidence="2">Uncharacterized protein</fullName>
    </submittedName>
</protein>
<sequence>MWRILLLVSIVSAQIPLVYDNLSIHEIESVDSLNAVLLESGGIVQVQNDSSVIVPIAVLENSMSLLSPPAQDQPNQMPSLYVQTDLSSAKFVHLPSHWTPIGSCVDNSASETPTTVTKTYGMFSQASFGLRLHTKIFGQESNLRTTLMRAQYTAQKVFCEVLPGKVVQPQMKTSSFVAKGALQRTISVRRRTLFNREKIVFGEWTKVPDDEAIYNVGYTFGCVTSEHLLQCGETTR</sequence>
<keyword evidence="1" id="KW-0732">Signal</keyword>
<proteinExistence type="predicted"/>
<name>A0AA91T251_CLALS</name>
<gene>
    <name evidence="2" type="ORF">A9F13_07g01133</name>
</gene>
<accession>A0AA91T251</accession>
<comment type="caution">
    <text evidence="2">The sequence shown here is derived from an EMBL/GenBank/DDBJ whole genome shotgun (WGS) entry which is preliminary data.</text>
</comment>
<dbReference type="EMBL" id="LYUB02000007">
    <property type="protein sequence ID" value="OVF08657.1"/>
    <property type="molecule type" value="Genomic_DNA"/>
</dbReference>
<feature type="signal peptide" evidence="1">
    <location>
        <begin position="1"/>
        <end position="20"/>
    </location>
</feature>
<evidence type="ECO:0000313" key="3">
    <source>
        <dbReference type="Proteomes" id="UP000195602"/>
    </source>
</evidence>